<comment type="caution">
    <text evidence="2">The sequence shown here is derived from an EMBL/GenBank/DDBJ whole genome shotgun (WGS) entry which is preliminary data.</text>
</comment>
<reference evidence="2" key="1">
    <citation type="submission" date="2023-03" db="EMBL/GenBank/DDBJ databases">
        <title>Actinorhabdospora filicis NBRC 111898.</title>
        <authorList>
            <person name="Ichikawa N."/>
            <person name="Sato H."/>
            <person name="Tonouchi N."/>
        </authorList>
    </citation>
    <scope>NUCLEOTIDE SEQUENCE</scope>
    <source>
        <strain evidence="2">NBRC 111898</strain>
    </source>
</reference>
<dbReference type="EMBL" id="BSTX01000002">
    <property type="protein sequence ID" value="GLZ78344.1"/>
    <property type="molecule type" value="Genomic_DNA"/>
</dbReference>
<gene>
    <name evidence="2" type="ORF">Afil01_31510</name>
</gene>
<accession>A0A9W6SJT3</accession>
<evidence type="ECO:0000313" key="2">
    <source>
        <dbReference type="EMBL" id="GLZ78344.1"/>
    </source>
</evidence>
<organism evidence="2 3">
    <name type="scientific">Actinorhabdospora filicis</name>
    <dbReference type="NCBI Taxonomy" id="1785913"/>
    <lineage>
        <taxon>Bacteria</taxon>
        <taxon>Bacillati</taxon>
        <taxon>Actinomycetota</taxon>
        <taxon>Actinomycetes</taxon>
        <taxon>Micromonosporales</taxon>
        <taxon>Micromonosporaceae</taxon>
        <taxon>Actinorhabdospora</taxon>
    </lineage>
</organism>
<protein>
    <submittedName>
        <fullName evidence="2">Uncharacterized protein</fullName>
    </submittedName>
</protein>
<keyword evidence="3" id="KW-1185">Reference proteome</keyword>
<name>A0A9W6SJT3_9ACTN</name>
<proteinExistence type="predicted"/>
<dbReference type="AlphaFoldDB" id="A0A9W6SJT3"/>
<dbReference type="Proteomes" id="UP001165079">
    <property type="component" value="Unassembled WGS sequence"/>
</dbReference>
<evidence type="ECO:0000256" key="1">
    <source>
        <dbReference type="SAM" id="MobiDB-lite"/>
    </source>
</evidence>
<feature type="region of interest" description="Disordered" evidence="1">
    <location>
        <begin position="81"/>
        <end position="120"/>
    </location>
</feature>
<sequence>MSTQVLGRFFYGCLAAAEIEVRGERGAFPRVVDLYLVDAGVLLGRVGICGAPMPRIWSAYPGRSWYNRETLAMLAEAVATRVSPPSSPGDSAAVETAGEGGSRLAPRLASGEVPCGGGAS</sequence>
<evidence type="ECO:0000313" key="3">
    <source>
        <dbReference type="Proteomes" id="UP001165079"/>
    </source>
</evidence>